<keyword evidence="2 4" id="KW-0863">Zinc-finger</keyword>
<evidence type="ECO:0000256" key="3">
    <source>
        <dbReference type="ARBA" id="ARBA00022833"/>
    </source>
</evidence>
<accession>A0A8H3DN52</accession>
<dbReference type="SUPFAM" id="SSF144232">
    <property type="entry name" value="HIT/MYND zinc finger-like"/>
    <property type="match status" value="1"/>
</dbReference>
<evidence type="ECO:0000313" key="8">
    <source>
        <dbReference type="Proteomes" id="UP000663853"/>
    </source>
</evidence>
<comment type="caution">
    <text evidence="7">The sequence shown here is derived from an EMBL/GenBank/DDBJ whole genome shotgun (WGS) entry which is preliminary data.</text>
</comment>
<evidence type="ECO:0000256" key="4">
    <source>
        <dbReference type="PROSITE-ProRule" id="PRU00134"/>
    </source>
</evidence>
<evidence type="ECO:0000256" key="1">
    <source>
        <dbReference type="ARBA" id="ARBA00022723"/>
    </source>
</evidence>
<protein>
    <recommendedName>
        <fullName evidence="6">MYND-type domain-containing protein</fullName>
    </recommendedName>
</protein>
<evidence type="ECO:0000256" key="2">
    <source>
        <dbReference type="ARBA" id="ARBA00022771"/>
    </source>
</evidence>
<feature type="domain" description="MYND-type" evidence="6">
    <location>
        <begin position="499"/>
        <end position="545"/>
    </location>
</feature>
<evidence type="ECO:0000256" key="5">
    <source>
        <dbReference type="SAM" id="Phobius"/>
    </source>
</evidence>
<reference evidence="7" key="1">
    <citation type="submission" date="2021-01" db="EMBL/GenBank/DDBJ databases">
        <authorList>
            <person name="Kaushik A."/>
        </authorList>
    </citation>
    <scope>NUCLEOTIDE SEQUENCE</scope>
    <source>
        <strain evidence="7">AG6-10EEA</strain>
    </source>
</reference>
<dbReference type="GO" id="GO:0008270">
    <property type="term" value="F:zinc ion binding"/>
    <property type="evidence" value="ECO:0007669"/>
    <property type="project" value="UniProtKB-KW"/>
</dbReference>
<dbReference type="PROSITE" id="PS50865">
    <property type="entry name" value="ZF_MYND_2"/>
    <property type="match status" value="1"/>
</dbReference>
<keyword evidence="3" id="KW-0862">Zinc</keyword>
<evidence type="ECO:0000259" key="6">
    <source>
        <dbReference type="PROSITE" id="PS50865"/>
    </source>
</evidence>
<dbReference type="InterPro" id="IPR002893">
    <property type="entry name" value="Znf_MYND"/>
</dbReference>
<dbReference type="AlphaFoldDB" id="A0A8H3DN52"/>
<name>A0A8H3DN52_9AGAM</name>
<dbReference type="EMBL" id="CAJMXA010004269">
    <property type="protein sequence ID" value="CAE6538535.1"/>
    <property type="molecule type" value="Genomic_DNA"/>
</dbReference>
<keyword evidence="5" id="KW-0812">Transmembrane</keyword>
<organism evidence="7 8">
    <name type="scientific">Rhizoctonia solani</name>
    <dbReference type="NCBI Taxonomy" id="456999"/>
    <lineage>
        <taxon>Eukaryota</taxon>
        <taxon>Fungi</taxon>
        <taxon>Dikarya</taxon>
        <taxon>Basidiomycota</taxon>
        <taxon>Agaricomycotina</taxon>
        <taxon>Agaricomycetes</taxon>
        <taxon>Cantharellales</taxon>
        <taxon>Ceratobasidiaceae</taxon>
        <taxon>Rhizoctonia</taxon>
    </lineage>
</organism>
<evidence type="ECO:0000313" key="7">
    <source>
        <dbReference type="EMBL" id="CAE6538535.1"/>
    </source>
</evidence>
<gene>
    <name evidence="7" type="ORF">RDB_LOCUS186927</name>
</gene>
<keyword evidence="5" id="KW-1133">Transmembrane helix</keyword>
<keyword evidence="1" id="KW-0479">Metal-binding</keyword>
<sequence length="552" mass="64416">MESRSEPYGPPRSEYPAIYLKQFPHTDPWTQADTKHFLITRHEVPDQNLSELSLLERNVRHTQIAQLLGQVPVPIDGSNPFRYYIDMLKKYTSKHKIFSHYYGFLCVHMLARMFQITILAYYESLPHLMRKGELKYDSAEEDDCSVKLADIGALTFEHQYDGPGYKKAVEFHPEDAEALFNQIWRDRKAFMIICRQIGMRGWSSLLHVLWTQLRDMPLERADEYCKGLRHLLMRYSLIASFRERELATKTILAIEDRFPVGGQEFRFIPVDQEDARNVVDAFEEYLKPRNGDPNVRAIYSIFDLVFYSALYIGREKVAALLDMVLQHTWSFFEPNLRKNVAHKVKDAFHYGSRAIWTVGTIFEDLNYASLEQRTAAITAGIRVVNQPDFLELLGRVCSLLVVQSGHDLLIAEADAKKLLRNVEPEMEALGRVANHYEFSKVPEMEHIWHGLYKFIDLRHKLTNDGPVRNRILMCRHLWTKVGSAFKFKPQPREMNLCMNPRCPDPDPIGGSRLSCERCCWVNYCSNRCQTLHWLRDSPRSHYQQCIPLGVWH</sequence>
<keyword evidence="5" id="KW-0472">Membrane</keyword>
<proteinExistence type="predicted"/>
<feature type="transmembrane region" description="Helical" evidence="5">
    <location>
        <begin position="101"/>
        <end position="122"/>
    </location>
</feature>
<dbReference type="Proteomes" id="UP000663853">
    <property type="component" value="Unassembled WGS sequence"/>
</dbReference>